<keyword evidence="2" id="KW-1185">Reference proteome</keyword>
<reference evidence="1 2" key="1">
    <citation type="submission" date="2019-03" db="EMBL/GenBank/DDBJ databases">
        <title>First draft genome of Liparis tanakae, snailfish: a comprehensive survey of snailfish specific genes.</title>
        <authorList>
            <person name="Kim W."/>
            <person name="Song I."/>
            <person name="Jeong J.-H."/>
            <person name="Kim D."/>
            <person name="Kim S."/>
            <person name="Ryu S."/>
            <person name="Song J.Y."/>
            <person name="Lee S.K."/>
        </authorList>
    </citation>
    <scope>NUCLEOTIDE SEQUENCE [LARGE SCALE GENOMIC DNA]</scope>
    <source>
        <tissue evidence="1">Muscle</tissue>
    </source>
</reference>
<comment type="caution">
    <text evidence="1">The sequence shown here is derived from an EMBL/GenBank/DDBJ whole genome shotgun (WGS) entry which is preliminary data.</text>
</comment>
<dbReference type="EMBL" id="SRLO01000199">
    <property type="protein sequence ID" value="TNN67711.1"/>
    <property type="molecule type" value="Genomic_DNA"/>
</dbReference>
<dbReference type="AlphaFoldDB" id="A0A4Z2HQ64"/>
<protein>
    <submittedName>
        <fullName evidence="1">Uncharacterized protein</fullName>
    </submittedName>
</protein>
<gene>
    <name evidence="1" type="ORF">EYF80_022027</name>
</gene>
<proteinExistence type="predicted"/>
<dbReference type="Proteomes" id="UP000314294">
    <property type="component" value="Unassembled WGS sequence"/>
</dbReference>
<accession>A0A4Z2HQ64</accession>
<evidence type="ECO:0000313" key="1">
    <source>
        <dbReference type="EMBL" id="TNN67711.1"/>
    </source>
</evidence>
<organism evidence="1 2">
    <name type="scientific">Liparis tanakae</name>
    <name type="common">Tanaka's snailfish</name>
    <dbReference type="NCBI Taxonomy" id="230148"/>
    <lineage>
        <taxon>Eukaryota</taxon>
        <taxon>Metazoa</taxon>
        <taxon>Chordata</taxon>
        <taxon>Craniata</taxon>
        <taxon>Vertebrata</taxon>
        <taxon>Euteleostomi</taxon>
        <taxon>Actinopterygii</taxon>
        <taxon>Neopterygii</taxon>
        <taxon>Teleostei</taxon>
        <taxon>Neoteleostei</taxon>
        <taxon>Acanthomorphata</taxon>
        <taxon>Eupercaria</taxon>
        <taxon>Perciformes</taxon>
        <taxon>Cottioidei</taxon>
        <taxon>Cottales</taxon>
        <taxon>Liparidae</taxon>
        <taxon>Liparis</taxon>
    </lineage>
</organism>
<evidence type="ECO:0000313" key="2">
    <source>
        <dbReference type="Proteomes" id="UP000314294"/>
    </source>
</evidence>
<sequence>MSGESVTDVCLKLYGCWRKSSYFAEELCGPLGAFDLQSAGGDPGSAAQVVQSCSLTSDWAFLAWDTSSMSMDRWNLESSFAESCLYFSWRGAEGQGREKRGSSFVMVYWCIVCSVSALYAS</sequence>
<name>A0A4Z2HQ64_9TELE</name>